<sequence length="414" mass="45519">MPSLMHRRHFAILGASALATPWAFAQGQAPSRTRPIPPWTEVLAKARGQTVYWNAWAGDEKTNDFIAWAGRQLQTRHGVTVQHVRLKDTAEAVNRVVAEKAAGRDRDGSVDLIWINGPNFLAMKQQGLLLGPVTQALPNMRWVDTVRKRSNVVDFTTPVDGMAVPWRLAQVVFVYDGARIRDADVPRSAAAMLDWARRHPGRLTHPEVSNFLGSTFLKQALLDLVSDPAGLQRPATDASFAAVTAPLWTWYDQIRPSLWRRGQQFPDSGPAQRQLLNDGEIDITLSFDPAEAAVSIAAGLMPPSVRTFTFSKGTIGNTSFIAIPYNAAHAEGALVLANFLIEPATQARAQDIREMGAYNVLDLARLGPAERAPFDQITASPALPSAADLGAPLLEPHASWMTRITAEWQKRYTR</sequence>
<accession>A0A4Q7LEG9</accession>
<dbReference type="Proteomes" id="UP000293433">
    <property type="component" value="Unassembled WGS sequence"/>
</dbReference>
<dbReference type="AlphaFoldDB" id="A0A4Q7LEG9"/>
<proteinExistence type="predicted"/>
<dbReference type="EMBL" id="SGWV01000011">
    <property type="protein sequence ID" value="RZS52343.1"/>
    <property type="molecule type" value="Genomic_DNA"/>
</dbReference>
<protein>
    <submittedName>
        <fullName evidence="2">Putative thiamine transport system substrate-binding protein</fullName>
    </submittedName>
</protein>
<dbReference type="Gene3D" id="3.40.190.10">
    <property type="entry name" value="Periplasmic binding protein-like II"/>
    <property type="match status" value="2"/>
</dbReference>
<evidence type="ECO:0000313" key="2">
    <source>
        <dbReference type="EMBL" id="RZS52343.1"/>
    </source>
</evidence>
<organism evidence="2 3">
    <name type="scientific">Sphaerotilus mobilis</name>
    <dbReference type="NCBI Taxonomy" id="47994"/>
    <lineage>
        <taxon>Bacteria</taxon>
        <taxon>Pseudomonadati</taxon>
        <taxon>Pseudomonadota</taxon>
        <taxon>Betaproteobacteria</taxon>
        <taxon>Burkholderiales</taxon>
        <taxon>Sphaerotilaceae</taxon>
        <taxon>Sphaerotilus</taxon>
    </lineage>
</organism>
<dbReference type="Pfam" id="PF13416">
    <property type="entry name" value="SBP_bac_8"/>
    <property type="match status" value="1"/>
</dbReference>
<dbReference type="RefSeq" id="WP_242615645.1">
    <property type="nucleotide sequence ID" value="NZ_SGWV01000011.1"/>
</dbReference>
<comment type="caution">
    <text evidence="2">The sequence shown here is derived from an EMBL/GenBank/DDBJ whole genome shotgun (WGS) entry which is preliminary data.</text>
</comment>
<dbReference type="SUPFAM" id="SSF53850">
    <property type="entry name" value="Periplasmic binding protein-like II"/>
    <property type="match status" value="1"/>
</dbReference>
<evidence type="ECO:0000313" key="3">
    <source>
        <dbReference type="Proteomes" id="UP000293433"/>
    </source>
</evidence>
<dbReference type="InterPro" id="IPR006059">
    <property type="entry name" value="SBP"/>
</dbReference>
<reference evidence="2 3" key="1">
    <citation type="submission" date="2019-02" db="EMBL/GenBank/DDBJ databases">
        <title>Genomic Encyclopedia of Type Strains, Phase IV (KMG-IV): sequencing the most valuable type-strain genomes for metagenomic binning, comparative biology and taxonomic classification.</title>
        <authorList>
            <person name="Goeker M."/>
        </authorList>
    </citation>
    <scope>NUCLEOTIDE SEQUENCE [LARGE SCALE GENOMIC DNA]</scope>
    <source>
        <strain evidence="2 3">DSM 10617</strain>
    </source>
</reference>
<keyword evidence="1" id="KW-0732">Signal</keyword>
<gene>
    <name evidence="2" type="ORF">EV685_3536</name>
</gene>
<feature type="chain" id="PRO_5020956679" evidence="1">
    <location>
        <begin position="26"/>
        <end position="414"/>
    </location>
</feature>
<dbReference type="NCBIfam" id="NF008633">
    <property type="entry name" value="PRK11622.1"/>
    <property type="match status" value="1"/>
</dbReference>
<dbReference type="PANTHER" id="PTHR42779:SF1">
    <property type="entry name" value="PROTEIN YNJB"/>
    <property type="match status" value="1"/>
</dbReference>
<keyword evidence="3" id="KW-1185">Reference proteome</keyword>
<dbReference type="PIRSF" id="PIRSF029172">
    <property type="entry name" value="UCP029172_ABC_sbc_YnjB"/>
    <property type="match status" value="1"/>
</dbReference>
<evidence type="ECO:0000256" key="1">
    <source>
        <dbReference type="SAM" id="SignalP"/>
    </source>
</evidence>
<feature type="signal peptide" evidence="1">
    <location>
        <begin position="1"/>
        <end position="25"/>
    </location>
</feature>
<dbReference type="InterPro" id="IPR027020">
    <property type="entry name" value="YnjB"/>
</dbReference>
<dbReference type="PANTHER" id="PTHR42779">
    <property type="entry name" value="PROTEIN YNJB"/>
    <property type="match status" value="1"/>
</dbReference>
<name>A0A4Q7LEG9_9BURK</name>